<feature type="domain" description="Ubiquitin fusion degradation protein UFD1 N-terminal subdomain 1" evidence="4">
    <location>
        <begin position="1"/>
        <end position="56"/>
    </location>
</feature>
<evidence type="ECO:0000256" key="3">
    <source>
        <dbReference type="SAM" id="MobiDB-lite"/>
    </source>
</evidence>
<dbReference type="STRING" id="13333.W1Q0X4"/>
<dbReference type="Proteomes" id="UP000017836">
    <property type="component" value="Unassembled WGS sequence"/>
</dbReference>
<gene>
    <name evidence="6" type="ORF">AMTR_s00049p00221350</name>
</gene>
<feature type="region of interest" description="Disordered" evidence="3">
    <location>
        <begin position="178"/>
        <end position="206"/>
    </location>
</feature>
<dbReference type="InterPro" id="IPR055418">
    <property type="entry name" value="UFD1_N2"/>
</dbReference>
<protein>
    <submittedName>
        <fullName evidence="6">Uncharacterized protein</fullName>
    </submittedName>
</protein>
<reference evidence="7" key="1">
    <citation type="journal article" date="2013" name="Science">
        <title>The Amborella genome and the evolution of flowering plants.</title>
        <authorList>
            <consortium name="Amborella Genome Project"/>
        </authorList>
    </citation>
    <scope>NUCLEOTIDE SEQUENCE [LARGE SCALE GENOMIC DNA]</scope>
</reference>
<dbReference type="eggNOG" id="KOG1816">
    <property type="taxonomic scope" value="Eukaryota"/>
</dbReference>
<evidence type="ECO:0000259" key="4">
    <source>
        <dbReference type="Pfam" id="PF03152"/>
    </source>
</evidence>
<dbReference type="GO" id="GO:0006511">
    <property type="term" value="P:ubiquitin-dependent protein catabolic process"/>
    <property type="evidence" value="ECO:0007669"/>
    <property type="project" value="InterPro"/>
</dbReference>
<proteinExistence type="inferred from homology"/>
<dbReference type="GO" id="GO:0036503">
    <property type="term" value="P:ERAD pathway"/>
    <property type="evidence" value="ECO:0000318"/>
    <property type="project" value="GO_Central"/>
</dbReference>
<dbReference type="InterPro" id="IPR042299">
    <property type="entry name" value="Ufd1-like_Nn"/>
</dbReference>
<dbReference type="GO" id="GO:0034098">
    <property type="term" value="C:VCP-NPL4-UFD1 AAA ATPase complex"/>
    <property type="evidence" value="ECO:0000318"/>
    <property type="project" value="GO_Central"/>
</dbReference>
<dbReference type="Pfam" id="PF03152">
    <property type="entry name" value="UFD1_N1"/>
    <property type="match status" value="1"/>
</dbReference>
<evidence type="ECO:0000256" key="1">
    <source>
        <dbReference type="ARBA" id="ARBA00006043"/>
    </source>
</evidence>
<keyword evidence="2" id="KW-0833">Ubl conjugation pathway</keyword>
<evidence type="ECO:0000313" key="6">
    <source>
        <dbReference type="EMBL" id="ERN13830.1"/>
    </source>
</evidence>
<dbReference type="EMBL" id="KI392567">
    <property type="protein sequence ID" value="ERN13830.1"/>
    <property type="molecule type" value="Genomic_DNA"/>
</dbReference>
<dbReference type="HOGENOM" id="CLU_037790_0_1_1"/>
<dbReference type="PANTHER" id="PTHR12555">
    <property type="entry name" value="UBIQUITIN FUSION DEGRADATON PROTEIN 1"/>
    <property type="match status" value="1"/>
</dbReference>
<dbReference type="PANTHER" id="PTHR12555:SF13">
    <property type="entry name" value="UBIQUITIN RECOGNITION FACTOR IN ER-ASSOCIATED DEGRADATION PROTEIN 1"/>
    <property type="match status" value="1"/>
</dbReference>
<comment type="similarity">
    <text evidence="1">Belongs to the UFD1 family.</text>
</comment>
<organism evidence="6 7">
    <name type="scientific">Amborella trichopoda</name>
    <dbReference type="NCBI Taxonomy" id="13333"/>
    <lineage>
        <taxon>Eukaryota</taxon>
        <taxon>Viridiplantae</taxon>
        <taxon>Streptophyta</taxon>
        <taxon>Embryophyta</taxon>
        <taxon>Tracheophyta</taxon>
        <taxon>Spermatophyta</taxon>
        <taxon>Magnoliopsida</taxon>
        <taxon>Amborellales</taxon>
        <taxon>Amborellaceae</taxon>
        <taxon>Amborella</taxon>
    </lineage>
</organism>
<dbReference type="InterPro" id="IPR055417">
    <property type="entry name" value="UFD1_N1"/>
</dbReference>
<evidence type="ECO:0000313" key="7">
    <source>
        <dbReference type="Proteomes" id="UP000017836"/>
    </source>
</evidence>
<sequence length="281" mass="32253">MEYPMLFELWNPSTEHVAYCGVLEFTAEEGELYMPNWMMENMHLQEGDYVEVKNGTLRKGTYVKLQPHTNEFLDISNLKAILETTLRSFTCLTTGDRIMLGFNNKKYYINIVETRPTPAVCIIDTDCEVDFAPPLDYNEPQRSATTLSSSQTLEKAKEELSKEFEKFIPFTGVGRRLDGKHSSNIQSPNPSNPSNQKEVQKEAPKEDLLKEARREDLLKEFEKLTPFTGVGRRLHGMHFSNIQSPNSSTNVQNPSTNIQKEALKKEPKFQAFSGKNYRLRE</sequence>
<dbReference type="OMA" id="INIVETR"/>
<dbReference type="InterPro" id="IPR004854">
    <property type="entry name" value="Ufd1-like"/>
</dbReference>
<feature type="domain" description="Ubiquitin fusion degradation protein UFD1 N-terminal subdomain 2" evidence="5">
    <location>
        <begin position="59"/>
        <end position="134"/>
    </location>
</feature>
<evidence type="ECO:0000256" key="2">
    <source>
        <dbReference type="ARBA" id="ARBA00022786"/>
    </source>
</evidence>
<evidence type="ECO:0000259" key="5">
    <source>
        <dbReference type="Pfam" id="PF24842"/>
    </source>
</evidence>
<dbReference type="AlphaFoldDB" id="W1Q0X4"/>
<dbReference type="Pfam" id="PF24842">
    <property type="entry name" value="UFD1_N2"/>
    <property type="match status" value="1"/>
</dbReference>
<name>W1Q0X4_AMBTC</name>
<dbReference type="Gene3D" id="2.40.40.50">
    <property type="entry name" value="Ubiquitin fusion degradation protein UFD1, N-terminal domain"/>
    <property type="match status" value="1"/>
</dbReference>
<dbReference type="GO" id="GO:0031593">
    <property type="term" value="F:polyubiquitin modification-dependent protein binding"/>
    <property type="evidence" value="ECO:0000318"/>
    <property type="project" value="GO_Central"/>
</dbReference>
<feature type="region of interest" description="Disordered" evidence="3">
    <location>
        <begin position="261"/>
        <end position="281"/>
    </location>
</feature>
<keyword evidence="7" id="KW-1185">Reference proteome</keyword>
<feature type="compositionally biased region" description="Low complexity" evidence="3">
    <location>
        <begin position="182"/>
        <end position="196"/>
    </location>
</feature>
<accession>W1Q0X4</accession>
<dbReference type="Gene3D" id="3.10.330.10">
    <property type="match status" value="1"/>
</dbReference>
<dbReference type="Gramene" id="ERN13830">
    <property type="protein sequence ID" value="ERN13830"/>
    <property type="gene ID" value="AMTR_s00049p00221350"/>
</dbReference>